<evidence type="ECO:0000313" key="12">
    <source>
        <dbReference type="EMBL" id="CBA60883.1"/>
    </source>
</evidence>
<dbReference type="Gene3D" id="1.10.10.10">
    <property type="entry name" value="Winged helix-like DNA-binding domain superfamily/Winged helix DNA-binding domain"/>
    <property type="match status" value="1"/>
</dbReference>
<evidence type="ECO:0000256" key="5">
    <source>
        <dbReference type="ARBA" id="ARBA00023125"/>
    </source>
</evidence>
<dbReference type="Proteomes" id="UP000002068">
    <property type="component" value="Chromosome"/>
</dbReference>
<evidence type="ECO:0000313" key="13">
    <source>
        <dbReference type="Proteomes" id="UP000002068"/>
    </source>
</evidence>
<dbReference type="InterPro" id="IPR039420">
    <property type="entry name" value="WalR-like"/>
</dbReference>
<evidence type="ECO:0000256" key="3">
    <source>
        <dbReference type="ARBA" id="ARBA00023012"/>
    </source>
</evidence>
<evidence type="ECO:0000259" key="11">
    <source>
        <dbReference type="PROSITE" id="PS51755"/>
    </source>
</evidence>
<evidence type="ECO:0000256" key="6">
    <source>
        <dbReference type="ARBA" id="ARBA00023163"/>
    </source>
</evidence>
<evidence type="ECO:0000256" key="2">
    <source>
        <dbReference type="ARBA" id="ARBA00022553"/>
    </source>
</evidence>
<protein>
    <recommendedName>
        <fullName evidence="1">Stage 0 sporulation protein A homolog</fullName>
    </recommendedName>
</protein>
<dbReference type="PANTHER" id="PTHR48111">
    <property type="entry name" value="REGULATOR OF RPOS"/>
    <property type="match status" value="1"/>
</dbReference>
<dbReference type="CDD" id="cd17574">
    <property type="entry name" value="REC_OmpR"/>
    <property type="match status" value="1"/>
</dbReference>
<sequence length="215" mass="24935">MNILIADDEISMLKILCAYFKKENFNVFTAKNGEEALDIFYENKIDLAILDWMMPIIDGIEVCKEIKENSNTRVLMLTAKSQSEDEIEALNIGADEYIKKPFDPRVLIIRAKKLINYKNTINIKDLKIDFGSSKVFKGDKELLLTKKELELIRCLINNKGMVLSREKLLDLVWGLDYEGDFRTVDTHIRRLRVKIGEDIIKTYRGLGYSLEDFND</sequence>
<dbReference type="PANTHER" id="PTHR48111:SF73">
    <property type="entry name" value="ALKALINE PHOSPHATASE SYNTHESIS TRANSCRIPTIONAL REGULATORY PROTEIN PHOP"/>
    <property type="match status" value="1"/>
</dbReference>
<accession>A0A0H3N022</accession>
<evidence type="ECO:0000256" key="9">
    <source>
        <dbReference type="PROSITE-ProRule" id="PRU01091"/>
    </source>
</evidence>
<dbReference type="PROSITE" id="PS51755">
    <property type="entry name" value="OMPR_PHOB"/>
    <property type="match status" value="1"/>
</dbReference>
<dbReference type="GO" id="GO:0032993">
    <property type="term" value="C:protein-DNA complex"/>
    <property type="evidence" value="ECO:0007669"/>
    <property type="project" value="TreeGrafter"/>
</dbReference>
<dbReference type="GO" id="GO:0006355">
    <property type="term" value="P:regulation of DNA-templated transcription"/>
    <property type="evidence" value="ECO:0007669"/>
    <property type="project" value="InterPro"/>
</dbReference>
<feature type="DNA-binding region" description="OmpR/PhoB-type" evidence="9">
    <location>
        <begin position="118"/>
        <end position="212"/>
    </location>
</feature>
<proteinExistence type="predicted"/>
<dbReference type="InterPro" id="IPR001867">
    <property type="entry name" value="OmpR/PhoB-type_DNA-bd"/>
</dbReference>
<evidence type="ECO:0000256" key="1">
    <source>
        <dbReference type="ARBA" id="ARBA00018672"/>
    </source>
</evidence>
<dbReference type="HOGENOM" id="CLU_000445_30_3_9"/>
<dbReference type="Pfam" id="PF00072">
    <property type="entry name" value="Response_reg"/>
    <property type="match status" value="1"/>
</dbReference>
<dbReference type="PROSITE" id="PS50110">
    <property type="entry name" value="RESPONSE_REGULATORY"/>
    <property type="match status" value="1"/>
</dbReference>
<evidence type="ECO:0000256" key="8">
    <source>
        <dbReference type="PROSITE-ProRule" id="PRU00169"/>
    </source>
</evidence>
<dbReference type="FunFam" id="3.40.50.2300:FF:000001">
    <property type="entry name" value="DNA-binding response regulator PhoB"/>
    <property type="match status" value="1"/>
</dbReference>
<dbReference type="InterPro" id="IPR001789">
    <property type="entry name" value="Sig_transdc_resp-reg_receiver"/>
</dbReference>
<dbReference type="EMBL" id="FN538970">
    <property type="protein sequence ID" value="CBA60883.1"/>
    <property type="molecule type" value="Genomic_DNA"/>
</dbReference>
<dbReference type="AlphaFoldDB" id="A0A0H3N022"/>
<feature type="domain" description="OmpR/PhoB-type" evidence="11">
    <location>
        <begin position="118"/>
        <end position="212"/>
    </location>
</feature>
<dbReference type="Pfam" id="PF00486">
    <property type="entry name" value="Trans_reg_C"/>
    <property type="match status" value="1"/>
</dbReference>
<dbReference type="SMART" id="SM00862">
    <property type="entry name" value="Trans_reg_C"/>
    <property type="match status" value="1"/>
</dbReference>
<dbReference type="CDD" id="cd00383">
    <property type="entry name" value="trans_reg_C"/>
    <property type="match status" value="1"/>
</dbReference>
<dbReference type="GO" id="GO:0000156">
    <property type="term" value="F:phosphorelay response regulator activity"/>
    <property type="evidence" value="ECO:0007669"/>
    <property type="project" value="TreeGrafter"/>
</dbReference>
<organism evidence="12 13">
    <name type="scientific">Clostridioides difficile (strain CD196)</name>
    <name type="common">Peptoclostridium difficile</name>
    <dbReference type="NCBI Taxonomy" id="645462"/>
    <lineage>
        <taxon>Bacteria</taxon>
        <taxon>Bacillati</taxon>
        <taxon>Bacillota</taxon>
        <taxon>Clostridia</taxon>
        <taxon>Peptostreptococcales</taxon>
        <taxon>Peptostreptococcaceae</taxon>
        <taxon>Clostridioides</taxon>
    </lineage>
</organism>
<evidence type="ECO:0000256" key="7">
    <source>
        <dbReference type="ARBA" id="ARBA00024867"/>
    </source>
</evidence>
<evidence type="ECO:0000259" key="10">
    <source>
        <dbReference type="PROSITE" id="PS50110"/>
    </source>
</evidence>
<keyword evidence="2 8" id="KW-0597">Phosphoprotein</keyword>
<dbReference type="InterPro" id="IPR011006">
    <property type="entry name" value="CheY-like_superfamily"/>
</dbReference>
<feature type="domain" description="Response regulatory" evidence="10">
    <location>
        <begin position="2"/>
        <end position="115"/>
    </location>
</feature>
<dbReference type="SMART" id="SM00448">
    <property type="entry name" value="REC"/>
    <property type="match status" value="1"/>
</dbReference>
<name>A0A0H3N022_CLODC</name>
<dbReference type="RefSeq" id="WP_009888321.1">
    <property type="nucleotide sequence ID" value="NC_013315.1"/>
</dbReference>
<keyword evidence="3" id="KW-0902">Two-component regulatory system</keyword>
<keyword evidence="4" id="KW-0805">Transcription regulation</keyword>
<evidence type="ECO:0000256" key="4">
    <source>
        <dbReference type="ARBA" id="ARBA00023015"/>
    </source>
</evidence>
<comment type="function">
    <text evidence="7">May play the central regulatory role in sporulation. It may be an element of the effector pathway responsible for the activation of sporulation genes in response to nutritional stress. Spo0A may act in concert with spo0H (a sigma factor) to control the expression of some genes that are critical to the sporulation process.</text>
</comment>
<keyword evidence="6" id="KW-0804">Transcription</keyword>
<dbReference type="Gene3D" id="3.40.50.2300">
    <property type="match status" value="1"/>
</dbReference>
<gene>
    <name evidence="12" type="ordered locus">CD196_0452</name>
</gene>
<dbReference type="GO" id="GO:0000976">
    <property type="term" value="F:transcription cis-regulatory region binding"/>
    <property type="evidence" value="ECO:0007669"/>
    <property type="project" value="TreeGrafter"/>
</dbReference>
<dbReference type="SUPFAM" id="SSF52172">
    <property type="entry name" value="CheY-like"/>
    <property type="match status" value="1"/>
</dbReference>
<dbReference type="InterPro" id="IPR036388">
    <property type="entry name" value="WH-like_DNA-bd_sf"/>
</dbReference>
<keyword evidence="5 9" id="KW-0238">DNA-binding</keyword>
<reference evidence="12 13" key="1">
    <citation type="journal article" date="2009" name="Genome Biol.">
        <title>Comparative genome and phenotypic analysis of Clostridium difficile 027 strains provides insight into the evolution of a hypervirulent bacterium.</title>
        <authorList>
            <person name="Stabler R.A."/>
            <person name="He M."/>
            <person name="Dawson L."/>
            <person name="Martin M."/>
            <person name="Valiente E."/>
            <person name="Corton C."/>
            <person name="Lawley T.D."/>
            <person name="Sebaihia M."/>
            <person name="Quail M.A."/>
            <person name="Rose G."/>
            <person name="Gerding D.N."/>
            <person name="Gibert M."/>
            <person name="Popoff M.R."/>
            <person name="Parkhill J."/>
            <person name="Dougan G."/>
            <person name="Wren B.W."/>
        </authorList>
    </citation>
    <scope>NUCLEOTIDE SEQUENCE [LARGE SCALE GENOMIC DNA]</scope>
    <source>
        <strain evidence="12 13">CD196</strain>
    </source>
</reference>
<feature type="modified residue" description="4-aspartylphosphate" evidence="8">
    <location>
        <position position="51"/>
    </location>
</feature>
<dbReference type="GO" id="GO:0005829">
    <property type="term" value="C:cytosol"/>
    <property type="evidence" value="ECO:0007669"/>
    <property type="project" value="TreeGrafter"/>
</dbReference>
<dbReference type="KEGG" id="cdc:CD196_0452"/>